<dbReference type="Proteomes" id="UP001165090">
    <property type="component" value="Unassembled WGS sequence"/>
</dbReference>
<feature type="non-terminal residue" evidence="1">
    <location>
        <position position="1"/>
    </location>
</feature>
<accession>A0ABQ5S803</accession>
<name>A0ABQ5S803_9CHLO</name>
<evidence type="ECO:0000313" key="1">
    <source>
        <dbReference type="EMBL" id="GLI66045.1"/>
    </source>
</evidence>
<reference evidence="1 2" key="1">
    <citation type="journal article" date="2023" name="IScience">
        <title>Expanded male sex-determining region conserved during the evolution of homothallism in the green alga Volvox.</title>
        <authorList>
            <person name="Yamamoto K."/>
            <person name="Matsuzaki R."/>
            <person name="Mahakham W."/>
            <person name="Heman W."/>
            <person name="Sekimoto H."/>
            <person name="Kawachi M."/>
            <person name="Minakuchi Y."/>
            <person name="Toyoda A."/>
            <person name="Nozaki H."/>
        </authorList>
    </citation>
    <scope>NUCLEOTIDE SEQUENCE [LARGE SCALE GENOMIC DNA]</scope>
    <source>
        <strain evidence="1 2">NIES-4468</strain>
    </source>
</reference>
<sequence length="172" mass="18667">QSILWDPSDLAGWLETEAALKVRGFVPLEGSTVTRRTIVNHTGEKPYSVHIQLSPEAYHTCRRQHVTVVASSEDLQGLWYRALTQACMPRRALMARLQHSDMPKECTSGCPSLECTRSRQARRLPYLPPGPDGVSYYSTASFRAVHPTKGPAAAAIDAAAVTGGSPPQGPVS</sequence>
<evidence type="ECO:0000313" key="2">
    <source>
        <dbReference type="Proteomes" id="UP001165090"/>
    </source>
</evidence>
<organism evidence="1 2">
    <name type="scientific">Volvox africanus</name>
    <dbReference type="NCBI Taxonomy" id="51714"/>
    <lineage>
        <taxon>Eukaryota</taxon>
        <taxon>Viridiplantae</taxon>
        <taxon>Chlorophyta</taxon>
        <taxon>core chlorophytes</taxon>
        <taxon>Chlorophyceae</taxon>
        <taxon>CS clade</taxon>
        <taxon>Chlamydomonadales</taxon>
        <taxon>Volvocaceae</taxon>
        <taxon>Volvox</taxon>
    </lineage>
</organism>
<evidence type="ECO:0008006" key="3">
    <source>
        <dbReference type="Google" id="ProtNLM"/>
    </source>
</evidence>
<dbReference type="EMBL" id="BSDZ01000027">
    <property type="protein sequence ID" value="GLI66045.1"/>
    <property type="molecule type" value="Genomic_DNA"/>
</dbReference>
<feature type="non-terminal residue" evidence="1">
    <location>
        <position position="172"/>
    </location>
</feature>
<protein>
    <recommendedName>
        <fullName evidence="3">PH domain-containing protein</fullName>
    </recommendedName>
</protein>
<proteinExistence type="predicted"/>
<gene>
    <name evidence="1" type="ORF">VaNZ11_009755</name>
</gene>
<keyword evidence="2" id="KW-1185">Reference proteome</keyword>
<comment type="caution">
    <text evidence="1">The sequence shown here is derived from an EMBL/GenBank/DDBJ whole genome shotgun (WGS) entry which is preliminary data.</text>
</comment>